<dbReference type="InterPro" id="IPR011990">
    <property type="entry name" value="TPR-like_helical_dom_sf"/>
</dbReference>
<dbReference type="EMBL" id="JAXIOK010000022">
    <property type="protein sequence ID" value="KAK4743983.1"/>
    <property type="molecule type" value="Genomic_DNA"/>
</dbReference>
<dbReference type="AlphaFoldDB" id="A0AAN7GGW6"/>
<evidence type="ECO:0000256" key="1">
    <source>
        <dbReference type="ARBA" id="ARBA00007626"/>
    </source>
</evidence>
<evidence type="ECO:0000256" key="2">
    <source>
        <dbReference type="ARBA" id="ARBA00022737"/>
    </source>
</evidence>
<dbReference type="Pfam" id="PF13041">
    <property type="entry name" value="PPR_2"/>
    <property type="match status" value="1"/>
</dbReference>
<dbReference type="PANTHER" id="PTHR47939:SF13">
    <property type="entry name" value="OS03G0201400 PROTEIN"/>
    <property type="match status" value="1"/>
</dbReference>
<dbReference type="PROSITE" id="PS51375">
    <property type="entry name" value="PPR"/>
    <property type="match status" value="2"/>
</dbReference>
<dbReference type="InterPro" id="IPR050667">
    <property type="entry name" value="PPR-containing_protein"/>
</dbReference>
<feature type="repeat" description="PPR" evidence="3">
    <location>
        <begin position="206"/>
        <end position="240"/>
    </location>
</feature>
<evidence type="ECO:0008006" key="6">
    <source>
        <dbReference type="Google" id="ProtNLM"/>
    </source>
</evidence>
<dbReference type="InterPro" id="IPR002885">
    <property type="entry name" value="PPR_rpt"/>
</dbReference>
<accession>A0AAN7GGW6</accession>
<protein>
    <recommendedName>
        <fullName evidence="6">Pentatricopeptide repeat-containing protein</fullName>
    </recommendedName>
</protein>
<dbReference type="PANTHER" id="PTHR47939">
    <property type="entry name" value="MEMBRANE-ASSOCIATED SALT-INDUCIBLE PROTEIN-LIKE"/>
    <property type="match status" value="1"/>
</dbReference>
<evidence type="ECO:0000313" key="4">
    <source>
        <dbReference type="EMBL" id="KAK4743983.1"/>
    </source>
</evidence>
<comment type="caution">
    <text evidence="4">The sequence shown here is derived from an EMBL/GenBank/DDBJ whole genome shotgun (WGS) entry which is preliminary data.</text>
</comment>
<name>A0AAN7GGW6_9MYRT</name>
<sequence length="343" mass="38201">MIVRAIRLWRPAPSICLSAQKFSSSWSPTTSLQDLELALTAAVQTRSYQQIPDILNSAGDHCRNPSIFSFLAGFPERSRTQIVHEILRSLAYLRPRSRNGTAYSCLLFHTLRGSDPFPLSLAILQRTLRSGCIPFPYVGKLLSTVWLEHCRDQSSIAEIFLSMNLIGYSPCTGTCNYVVWSLCAADQLEEAMKVLKGMNGAGCIPDSDTYGSIICRMCCTRRCSDAVVMLKKMFKSGLMPREETVKKVAAALKINGEARKGIEMIELLEKEEFSVGLETYEMIAEGCLKGNEHILAAKSVMLMTKRRFIPHIKVRQKVVEGLASIGEFGLLHAIRQRLTELGS</sequence>
<evidence type="ECO:0000313" key="5">
    <source>
        <dbReference type="Proteomes" id="UP001345219"/>
    </source>
</evidence>
<proteinExistence type="inferred from homology"/>
<organism evidence="4 5">
    <name type="scientific">Trapa incisa</name>
    <dbReference type="NCBI Taxonomy" id="236973"/>
    <lineage>
        <taxon>Eukaryota</taxon>
        <taxon>Viridiplantae</taxon>
        <taxon>Streptophyta</taxon>
        <taxon>Embryophyta</taxon>
        <taxon>Tracheophyta</taxon>
        <taxon>Spermatophyta</taxon>
        <taxon>Magnoliopsida</taxon>
        <taxon>eudicotyledons</taxon>
        <taxon>Gunneridae</taxon>
        <taxon>Pentapetalae</taxon>
        <taxon>rosids</taxon>
        <taxon>malvids</taxon>
        <taxon>Myrtales</taxon>
        <taxon>Lythraceae</taxon>
        <taxon>Trapa</taxon>
    </lineage>
</organism>
<reference evidence="4 5" key="1">
    <citation type="journal article" date="2023" name="Hortic Res">
        <title>Pangenome of water caltrop reveals structural variations and asymmetric subgenome divergence after allopolyploidization.</title>
        <authorList>
            <person name="Zhang X."/>
            <person name="Chen Y."/>
            <person name="Wang L."/>
            <person name="Yuan Y."/>
            <person name="Fang M."/>
            <person name="Shi L."/>
            <person name="Lu R."/>
            <person name="Comes H.P."/>
            <person name="Ma Y."/>
            <person name="Chen Y."/>
            <person name="Huang G."/>
            <person name="Zhou Y."/>
            <person name="Zheng Z."/>
            <person name="Qiu Y."/>
        </authorList>
    </citation>
    <scope>NUCLEOTIDE SEQUENCE [LARGE SCALE GENOMIC DNA]</scope>
    <source>
        <tissue evidence="4">Roots</tissue>
    </source>
</reference>
<feature type="repeat" description="PPR" evidence="3">
    <location>
        <begin position="171"/>
        <end position="205"/>
    </location>
</feature>
<dbReference type="NCBIfam" id="TIGR00756">
    <property type="entry name" value="PPR"/>
    <property type="match status" value="1"/>
</dbReference>
<comment type="similarity">
    <text evidence="1">Belongs to the PPR family. P subfamily.</text>
</comment>
<dbReference type="Proteomes" id="UP001345219">
    <property type="component" value="Chromosome 9"/>
</dbReference>
<keyword evidence="2" id="KW-0677">Repeat</keyword>
<dbReference type="Gene3D" id="1.25.40.10">
    <property type="entry name" value="Tetratricopeptide repeat domain"/>
    <property type="match status" value="1"/>
</dbReference>
<keyword evidence="5" id="KW-1185">Reference proteome</keyword>
<evidence type="ECO:0000256" key="3">
    <source>
        <dbReference type="PROSITE-ProRule" id="PRU00708"/>
    </source>
</evidence>
<gene>
    <name evidence="4" type="ORF">SAY87_010295</name>
</gene>